<feature type="compositionally biased region" description="Basic and acidic residues" evidence="1">
    <location>
        <begin position="27"/>
        <end position="41"/>
    </location>
</feature>
<evidence type="ECO:0000313" key="2">
    <source>
        <dbReference type="EMBL" id="MEU6825371.1"/>
    </source>
</evidence>
<proteinExistence type="predicted"/>
<dbReference type="EMBL" id="JBEYXV010000020">
    <property type="protein sequence ID" value="MEU6825371.1"/>
    <property type="molecule type" value="Genomic_DNA"/>
</dbReference>
<name>A0ABV3BWH5_9ACTN</name>
<comment type="caution">
    <text evidence="2">The sequence shown here is derived from an EMBL/GenBank/DDBJ whole genome shotgun (WGS) entry which is preliminary data.</text>
</comment>
<keyword evidence="3" id="KW-1185">Reference proteome</keyword>
<dbReference type="RefSeq" id="WP_359355693.1">
    <property type="nucleotide sequence ID" value="NZ_JBEYXV010000020.1"/>
</dbReference>
<protein>
    <submittedName>
        <fullName evidence="2">Uncharacterized protein</fullName>
    </submittedName>
</protein>
<evidence type="ECO:0000256" key="1">
    <source>
        <dbReference type="SAM" id="MobiDB-lite"/>
    </source>
</evidence>
<sequence length="365" mass="40413">MSDDRNVPGAGTGIPDPRRAGSAPAPPEERAPDRPPEVRRATHVTDDSDAFVDLCAHALSETGLHHVAQYRWGVFGYSVDILDRLPEAQGGGFGGPGGKEQDVRRERFVRLGRQLHYVLGRMDHVLRSVDSGKLIRSVLQVGDGAVFHYYFRADDCLTGVSLGADTVDAGDRAMAELIGSFRREIGLPLMNPGGFESESSLPVVERTHWKEPHRVVEGYWGTTEPELLERCAESVSPHGLHYAGYVAPGIGRLSADVFNDPELSRFFGGGLTRDERRTRYTELGERLHYVVARLNQSLRAVMPGRLSRVVLDVEEGALFYVDRPEDHFLLGVTLDQSQVARADRRMNDLVHLVSDAIGQEPDDKR</sequence>
<accession>A0ABV3BWH5</accession>
<gene>
    <name evidence="2" type="ORF">ABZ921_32525</name>
</gene>
<reference evidence="2 3" key="1">
    <citation type="submission" date="2024-06" db="EMBL/GenBank/DDBJ databases">
        <title>The Natural Products Discovery Center: Release of the First 8490 Sequenced Strains for Exploring Actinobacteria Biosynthetic Diversity.</title>
        <authorList>
            <person name="Kalkreuter E."/>
            <person name="Kautsar S.A."/>
            <person name="Yang D."/>
            <person name="Bader C.D."/>
            <person name="Teijaro C.N."/>
            <person name="Fluegel L."/>
            <person name="Davis C.M."/>
            <person name="Simpson J.R."/>
            <person name="Lauterbach L."/>
            <person name="Steele A.D."/>
            <person name="Gui C."/>
            <person name="Meng S."/>
            <person name="Li G."/>
            <person name="Viehrig K."/>
            <person name="Ye F."/>
            <person name="Su P."/>
            <person name="Kiefer A.F."/>
            <person name="Nichols A."/>
            <person name="Cepeda A.J."/>
            <person name="Yan W."/>
            <person name="Fan B."/>
            <person name="Jiang Y."/>
            <person name="Adhikari A."/>
            <person name="Zheng C.-J."/>
            <person name="Schuster L."/>
            <person name="Cowan T.M."/>
            <person name="Smanski M.J."/>
            <person name="Chevrette M.G."/>
            <person name="De Carvalho L.P.S."/>
            <person name="Shen B."/>
        </authorList>
    </citation>
    <scope>NUCLEOTIDE SEQUENCE [LARGE SCALE GENOMIC DNA]</scope>
    <source>
        <strain evidence="2 3">NPDC046838</strain>
    </source>
</reference>
<dbReference type="Proteomes" id="UP001551176">
    <property type="component" value="Unassembled WGS sequence"/>
</dbReference>
<evidence type="ECO:0000313" key="3">
    <source>
        <dbReference type="Proteomes" id="UP001551176"/>
    </source>
</evidence>
<organism evidence="2 3">
    <name type="scientific">Streptomyces atriruber</name>
    <dbReference type="NCBI Taxonomy" id="545121"/>
    <lineage>
        <taxon>Bacteria</taxon>
        <taxon>Bacillati</taxon>
        <taxon>Actinomycetota</taxon>
        <taxon>Actinomycetes</taxon>
        <taxon>Kitasatosporales</taxon>
        <taxon>Streptomycetaceae</taxon>
        <taxon>Streptomyces</taxon>
    </lineage>
</organism>
<feature type="region of interest" description="Disordered" evidence="1">
    <location>
        <begin position="1"/>
        <end position="41"/>
    </location>
</feature>